<comment type="function">
    <text evidence="9">Microtubule inner protein (MIP) part of the dynein-decorated doublet microtubules (DMTs) in cilia axoneme. Important for proper ciliary and flagellar beating. May act in cooperation with CFAP45 and axonemal dynein subunit DNAH11. May play a role in cell growth and/or survival.</text>
</comment>
<dbReference type="PANTHER" id="PTHR13720:SF14">
    <property type="entry name" value="CILIA- AND FLAGELLA-ASSOCIATED PROTEIN 52"/>
    <property type="match status" value="1"/>
</dbReference>
<comment type="subcellular location">
    <subcellularLocation>
        <location evidence="1">Cell projection</location>
        <location evidence="1">Cilium</location>
        <location evidence="1">Flagellum</location>
    </subcellularLocation>
    <subcellularLocation>
        <location evidence="2">Cytoplasm</location>
    </subcellularLocation>
</comment>
<dbReference type="InterPro" id="IPR001680">
    <property type="entry name" value="WD40_rpt"/>
</dbReference>
<evidence type="ECO:0000256" key="3">
    <source>
        <dbReference type="ARBA" id="ARBA00022490"/>
    </source>
</evidence>
<evidence type="ECO:0000256" key="10">
    <source>
        <dbReference type="ARBA" id="ARBA00047117"/>
    </source>
</evidence>
<comment type="caution">
    <text evidence="11">The sequence shown here is derived from an EMBL/GenBank/DDBJ whole genome shotgun (WGS) entry which is preliminary data.</text>
</comment>
<comment type="similarity">
    <text evidence="7">Belongs to the CFAP52 family.</text>
</comment>
<dbReference type="Proteomes" id="UP000192578">
    <property type="component" value="Unassembled WGS sequence"/>
</dbReference>
<keyword evidence="12" id="KW-1185">Reference proteome</keyword>
<gene>
    <name evidence="11" type="ORF">BV898_14064</name>
</gene>
<keyword evidence="5" id="KW-0677">Repeat</keyword>
<keyword evidence="6 11" id="KW-0282">Flagellum</keyword>
<dbReference type="EMBL" id="MTYJ01000165">
    <property type="protein sequence ID" value="OQV11642.1"/>
    <property type="molecule type" value="Genomic_DNA"/>
</dbReference>
<accession>A0A1W0W910</accession>
<protein>
    <recommendedName>
        <fullName evidence="8">Cilia- and flagella-associated protein 52</fullName>
    </recommendedName>
</protein>
<evidence type="ECO:0000256" key="8">
    <source>
        <dbReference type="ARBA" id="ARBA00029552"/>
    </source>
</evidence>
<dbReference type="Gene3D" id="2.130.10.10">
    <property type="entry name" value="YVTN repeat-like/Quinoprotein amine dehydrogenase"/>
    <property type="match status" value="2"/>
</dbReference>
<evidence type="ECO:0000256" key="1">
    <source>
        <dbReference type="ARBA" id="ARBA00004230"/>
    </source>
</evidence>
<keyword evidence="3" id="KW-0963">Cytoplasm</keyword>
<evidence type="ECO:0000313" key="11">
    <source>
        <dbReference type="EMBL" id="OQV11642.1"/>
    </source>
</evidence>
<evidence type="ECO:0000256" key="6">
    <source>
        <dbReference type="ARBA" id="ARBA00022846"/>
    </source>
</evidence>
<dbReference type="PANTHER" id="PTHR13720">
    <property type="entry name" value="WD-40 REPEAT PROTEIN"/>
    <property type="match status" value="1"/>
</dbReference>
<keyword evidence="6 11" id="KW-0966">Cell projection</keyword>
<proteinExistence type="inferred from homology"/>
<keyword evidence="4" id="KW-0853">WD repeat</keyword>
<dbReference type="SUPFAM" id="SSF50978">
    <property type="entry name" value="WD40 repeat-like"/>
    <property type="match status" value="1"/>
</dbReference>
<dbReference type="InterPro" id="IPR015943">
    <property type="entry name" value="WD40/YVTN_repeat-like_dom_sf"/>
</dbReference>
<name>A0A1W0W910_HYPEX</name>
<comment type="subunit">
    <text evidence="10">Microtubule inner protein component of sperm flagellar doublet microtubules. Interacts with BRCA2. Interacts with the CCT chaperonin complex. Interacts with HSP70. Interacts with AK8. Interacts with CFAP45. Interacts with DNAI1. Interacts with IQDC.</text>
</comment>
<evidence type="ECO:0000256" key="7">
    <source>
        <dbReference type="ARBA" id="ARBA00029456"/>
    </source>
</evidence>
<dbReference type="GO" id="GO:0005930">
    <property type="term" value="C:axoneme"/>
    <property type="evidence" value="ECO:0007669"/>
    <property type="project" value="UniProtKB-ARBA"/>
</dbReference>
<evidence type="ECO:0000256" key="4">
    <source>
        <dbReference type="ARBA" id="ARBA00022574"/>
    </source>
</evidence>
<keyword evidence="6 11" id="KW-0969">Cilium</keyword>
<evidence type="ECO:0000256" key="2">
    <source>
        <dbReference type="ARBA" id="ARBA00004496"/>
    </source>
</evidence>
<dbReference type="InterPro" id="IPR050630">
    <property type="entry name" value="WD_repeat_EMAP"/>
</dbReference>
<evidence type="ECO:0000313" key="12">
    <source>
        <dbReference type="Proteomes" id="UP000192578"/>
    </source>
</evidence>
<dbReference type="SMART" id="SM00320">
    <property type="entry name" value="WD40"/>
    <property type="match status" value="5"/>
</dbReference>
<evidence type="ECO:0000256" key="5">
    <source>
        <dbReference type="ARBA" id="ARBA00022737"/>
    </source>
</evidence>
<organism evidence="11 12">
    <name type="scientific">Hypsibius exemplaris</name>
    <name type="common">Freshwater tardigrade</name>
    <dbReference type="NCBI Taxonomy" id="2072580"/>
    <lineage>
        <taxon>Eukaryota</taxon>
        <taxon>Metazoa</taxon>
        <taxon>Ecdysozoa</taxon>
        <taxon>Tardigrada</taxon>
        <taxon>Eutardigrada</taxon>
        <taxon>Parachela</taxon>
        <taxon>Hypsibioidea</taxon>
        <taxon>Hypsibiidae</taxon>
        <taxon>Hypsibius</taxon>
    </lineage>
</organism>
<dbReference type="Pfam" id="PF00400">
    <property type="entry name" value="WD40"/>
    <property type="match status" value="1"/>
</dbReference>
<evidence type="ECO:0000256" key="9">
    <source>
        <dbReference type="ARBA" id="ARBA00046056"/>
    </source>
</evidence>
<dbReference type="GO" id="GO:0031514">
    <property type="term" value="C:motile cilium"/>
    <property type="evidence" value="ECO:0007669"/>
    <property type="project" value="UniProtKB-SubCell"/>
</dbReference>
<dbReference type="InterPro" id="IPR036322">
    <property type="entry name" value="WD40_repeat_dom_sf"/>
</dbReference>
<dbReference type="AlphaFoldDB" id="A0A1W0W910"/>
<sequence length="522" mass="58777">MPEADDDLEASGDSTQPLIMTRAIGFNGSVHEGLKVHKDGIHIIYPMGSALIVGNIKTHKQVILSGHSNTITCVEMSPTGRFLASGQANHMGFKANVCIWDFDKRALYGRHALHKVKVEAVTFSHNEKYCCSMGGQDDGSVVIYDMAAQRPLCGLQVPRTVQGVTTKFVALNTRDDIFLALGDGVIRVWEFKAEENRLAYRNCCLGLIRRQIECVKVDHEDRFIYCGSRSGDITQVELDYNEVGSVEPRIVDSVGRYLKTETQQQNESCWFGHGVTAIFLPKNKSHTIFIGTGSGWVYEVQVKRVPVKNPVRSRHGVTRTEPRPQNVMDPIRKAQLFGEITTIFPVLEKKAVYVATSASSIHRLNSDNWAHYELIFTTNHNAVLGVNFPNDFSGVFATAGQDYVRLWSAVDGREMLRLNVANTTCTVVDFMKDGHSILSGVFDVEVYSEWSLSFISWRLGTHVLVGMIQWFIEFIIEFIEFIIEFIEFTSRELEVRWYVEFAAPLNGIIALFMPSENEAWTL</sequence>
<dbReference type="OrthoDB" id="6252103at2759"/>
<reference evidence="12" key="1">
    <citation type="submission" date="2017-01" db="EMBL/GenBank/DDBJ databases">
        <title>Comparative genomics of anhydrobiosis in the tardigrade Hypsibius dujardini.</title>
        <authorList>
            <person name="Yoshida Y."/>
            <person name="Koutsovoulos G."/>
            <person name="Laetsch D."/>
            <person name="Stevens L."/>
            <person name="Kumar S."/>
            <person name="Horikawa D."/>
            <person name="Ishino K."/>
            <person name="Komine S."/>
            <person name="Tomita M."/>
            <person name="Blaxter M."/>
            <person name="Arakawa K."/>
        </authorList>
    </citation>
    <scope>NUCLEOTIDE SEQUENCE [LARGE SCALE GENOMIC DNA]</scope>
    <source>
        <strain evidence="12">Z151</strain>
    </source>
</reference>